<dbReference type="InterPro" id="IPR043128">
    <property type="entry name" value="Rev_trsase/Diguanyl_cyclase"/>
</dbReference>
<dbReference type="InterPro" id="IPR000160">
    <property type="entry name" value="GGDEF_dom"/>
</dbReference>
<keyword evidence="1" id="KW-0175">Coiled coil</keyword>
<proteinExistence type="predicted"/>
<feature type="coiled-coil region" evidence="1">
    <location>
        <begin position="497"/>
        <end position="531"/>
    </location>
</feature>
<dbReference type="CDD" id="cd01949">
    <property type="entry name" value="GGDEF"/>
    <property type="match status" value="1"/>
</dbReference>
<dbReference type="Pfam" id="PF20975">
    <property type="entry name" value="DGCcoil"/>
    <property type="match status" value="1"/>
</dbReference>
<gene>
    <name evidence="3" type="ORF">MNBD_GAMMA10-848</name>
</gene>
<dbReference type="Pfam" id="PF00990">
    <property type="entry name" value="GGDEF"/>
    <property type="match status" value="1"/>
</dbReference>
<dbReference type="NCBIfam" id="TIGR00254">
    <property type="entry name" value="GGDEF"/>
    <property type="match status" value="1"/>
</dbReference>
<dbReference type="Gene3D" id="3.30.70.270">
    <property type="match status" value="1"/>
</dbReference>
<dbReference type="EMBL" id="UOFJ01000610">
    <property type="protein sequence ID" value="VAW71596.1"/>
    <property type="molecule type" value="Genomic_DNA"/>
</dbReference>
<dbReference type="PANTHER" id="PTHR46663">
    <property type="entry name" value="DIGUANYLATE CYCLASE DGCT-RELATED"/>
    <property type="match status" value="1"/>
</dbReference>
<dbReference type="AlphaFoldDB" id="A0A3B0YSY5"/>
<reference evidence="3" key="1">
    <citation type="submission" date="2018-06" db="EMBL/GenBank/DDBJ databases">
        <authorList>
            <person name="Zhirakovskaya E."/>
        </authorList>
    </citation>
    <scope>NUCLEOTIDE SEQUENCE</scope>
</reference>
<evidence type="ECO:0000313" key="3">
    <source>
        <dbReference type="EMBL" id="VAW71596.1"/>
    </source>
</evidence>
<organism evidence="3">
    <name type="scientific">hydrothermal vent metagenome</name>
    <dbReference type="NCBI Taxonomy" id="652676"/>
    <lineage>
        <taxon>unclassified sequences</taxon>
        <taxon>metagenomes</taxon>
        <taxon>ecological metagenomes</taxon>
    </lineage>
</organism>
<dbReference type="SUPFAM" id="SSF55073">
    <property type="entry name" value="Nucleotide cyclase"/>
    <property type="match status" value="1"/>
</dbReference>
<name>A0A3B0YSY5_9ZZZZ</name>
<feature type="domain" description="GGDEF" evidence="2">
    <location>
        <begin position="562"/>
        <end position="618"/>
    </location>
</feature>
<evidence type="ECO:0000259" key="2">
    <source>
        <dbReference type="PROSITE" id="PS50887"/>
    </source>
</evidence>
<dbReference type="InterPro" id="IPR052163">
    <property type="entry name" value="DGC-Regulatory_Protein"/>
</dbReference>
<dbReference type="InterPro" id="IPR029787">
    <property type="entry name" value="Nucleotide_cyclase"/>
</dbReference>
<feature type="non-terminal residue" evidence="3">
    <location>
        <position position="618"/>
    </location>
</feature>
<protein>
    <submittedName>
        <fullName evidence="3">Diguanylate cyclase (GGDEF domain)</fullName>
    </submittedName>
</protein>
<dbReference type="PANTHER" id="PTHR46663:SF4">
    <property type="entry name" value="DIGUANYLATE CYCLASE DGCT-RELATED"/>
    <property type="match status" value="1"/>
</dbReference>
<sequence length="618" mass="70783">MPSDEQSTEKWKQKYYDQLDQLEARESDWRALETTLKHTISRISLAAEGQNSQLDRHLNDLRTHLKSNIERTRLESIVDNISRILSQLEESQSQPERASIAVLEQLISALDLEHNVDKPLKKLLKQFKQANDTQYDALLKDSIALLKAAISPQTTPAKPGFLRRLFHTEQNRASGNATAEEPLFTDTLAHLLSLIPWPDNLASKAASTIEAIQQCTSDKSFDAALQQLEQILKQWPAITPDKQKTSKDLDNQPLDTYKSCLIELLNTLDNPQSPSGKLTALKISIRDAQSKQQLTKLTTELPQLLIEKSADISPIDKTPALTDTSSTDAESLTGVHIETETVTEQLQPTIQELLIRLLEHLIVPVDLQHDVDQIKHRLTQETQACDWKILLKDVAALINSIRSTLQKEKHEFEHFLQQVTDRLKIMDQFLQTETSNLQQAETQGGDFDQQIHDNVDEIRRDVSDATELSSLKQTVSNRLDTISEHIQHYRSIENQRVQQSREQVSEMHSRLQTLENETSKLKKEVIKKNRQAMVDTLTAIPNRLSYEKKIEEEISRWKRFKTPLSLVIWDIDFFKKVNDSYGHKAGDKVLKTIAQLLYKRIRSTDFLARYGGEEFVML</sequence>
<dbReference type="InterPro" id="IPR048516">
    <property type="entry name" value="DGCcoil"/>
</dbReference>
<evidence type="ECO:0000256" key="1">
    <source>
        <dbReference type="SAM" id="Coils"/>
    </source>
</evidence>
<dbReference type="SMART" id="SM00267">
    <property type="entry name" value="GGDEF"/>
    <property type="match status" value="1"/>
</dbReference>
<accession>A0A3B0YSY5</accession>
<dbReference type="PROSITE" id="PS50887">
    <property type="entry name" value="GGDEF"/>
    <property type="match status" value="1"/>
</dbReference>